<evidence type="ECO:0000256" key="3">
    <source>
        <dbReference type="ARBA" id="ARBA00009595"/>
    </source>
</evidence>
<evidence type="ECO:0000256" key="1">
    <source>
        <dbReference type="ARBA" id="ARBA00001946"/>
    </source>
</evidence>
<feature type="domain" description="Nudix hydrolase" evidence="8">
    <location>
        <begin position="35"/>
        <end position="162"/>
    </location>
</feature>
<sequence>MKYCDECGNQLIEKACGIDGTMPYCQHCQKFKFPMFNSAISAIIFNPQKDKILLIQQYGQEDYILVAGYINKGENAKETLIREIQEEVHLQVKDYMYNDNEYYQRTNTLMHNYAVVVDSMDFSLTSEVDIAKWIPVGDVLKVIKQGSLAQSFVKRYLEKEYSYAKDIFL</sequence>
<comment type="catalytic activity">
    <reaction evidence="7">
        <text>a 5'-end NAD(+)-phospho-ribonucleoside in mRNA + H2O = a 5'-end phospho-adenosine-phospho-ribonucleoside in mRNA + beta-nicotinamide D-ribonucleotide + 2 H(+)</text>
        <dbReference type="Rhea" id="RHEA:60876"/>
        <dbReference type="Rhea" id="RHEA-COMP:15698"/>
        <dbReference type="Rhea" id="RHEA-COMP:15719"/>
        <dbReference type="ChEBI" id="CHEBI:14649"/>
        <dbReference type="ChEBI" id="CHEBI:15377"/>
        <dbReference type="ChEBI" id="CHEBI:15378"/>
        <dbReference type="ChEBI" id="CHEBI:144029"/>
        <dbReference type="ChEBI" id="CHEBI:144051"/>
    </reaction>
    <physiologicalReaction direction="left-to-right" evidence="7">
        <dbReference type="Rhea" id="RHEA:60877"/>
    </physiologicalReaction>
</comment>
<keyword evidence="6" id="KW-0460">Magnesium</keyword>
<dbReference type="SUPFAM" id="SSF55811">
    <property type="entry name" value="Nudix"/>
    <property type="match status" value="1"/>
</dbReference>
<dbReference type="Pfam" id="PF00293">
    <property type="entry name" value="NUDIX"/>
    <property type="match status" value="1"/>
</dbReference>
<keyword evidence="5" id="KW-0378">Hydrolase</keyword>
<name>A0ABY5I5A3_9FIRM</name>
<evidence type="ECO:0000259" key="8">
    <source>
        <dbReference type="PROSITE" id="PS51462"/>
    </source>
</evidence>
<evidence type="ECO:0000256" key="7">
    <source>
        <dbReference type="ARBA" id="ARBA00023679"/>
    </source>
</evidence>
<dbReference type="RefSeq" id="WP_290141580.1">
    <property type="nucleotide sequence ID" value="NZ_CP101620.1"/>
</dbReference>
<dbReference type="PROSITE" id="PS51462">
    <property type="entry name" value="NUDIX"/>
    <property type="match status" value="1"/>
</dbReference>
<keyword evidence="4" id="KW-0479">Metal-binding</keyword>
<accession>A0ABY5I5A3</accession>
<protein>
    <submittedName>
        <fullName evidence="9">NUDIX domain-containing protein</fullName>
    </submittedName>
</protein>
<evidence type="ECO:0000313" key="10">
    <source>
        <dbReference type="Proteomes" id="UP001060112"/>
    </source>
</evidence>
<evidence type="ECO:0000313" key="9">
    <source>
        <dbReference type="EMBL" id="UTY40150.1"/>
    </source>
</evidence>
<dbReference type="InterPro" id="IPR050241">
    <property type="entry name" value="NAD-cap_RNA_hydrolase_NudC"/>
</dbReference>
<dbReference type="Proteomes" id="UP001060112">
    <property type="component" value="Chromosome"/>
</dbReference>
<evidence type="ECO:0000256" key="5">
    <source>
        <dbReference type="ARBA" id="ARBA00022801"/>
    </source>
</evidence>
<dbReference type="InterPro" id="IPR000086">
    <property type="entry name" value="NUDIX_hydrolase_dom"/>
</dbReference>
<organism evidence="9 10">
    <name type="scientific">Allocoprobacillus halotolerans</name>
    <dbReference type="NCBI Taxonomy" id="2944914"/>
    <lineage>
        <taxon>Bacteria</taxon>
        <taxon>Bacillati</taxon>
        <taxon>Bacillota</taxon>
        <taxon>Erysipelotrichia</taxon>
        <taxon>Erysipelotrichales</taxon>
        <taxon>Erysipelotrichaceae</taxon>
        <taxon>Allocoprobacillus</taxon>
    </lineage>
</organism>
<comment type="similarity">
    <text evidence="3">Belongs to the Nudix hydrolase family. NudC subfamily.</text>
</comment>
<dbReference type="PANTHER" id="PTHR42904">
    <property type="entry name" value="NUDIX HYDROLASE, NUDC SUBFAMILY"/>
    <property type="match status" value="1"/>
</dbReference>
<dbReference type="Gene3D" id="3.90.79.10">
    <property type="entry name" value="Nucleoside Triphosphate Pyrophosphohydrolase"/>
    <property type="match status" value="1"/>
</dbReference>
<proteinExistence type="inferred from homology"/>
<gene>
    <name evidence="9" type="ORF">NMU03_04950</name>
</gene>
<evidence type="ECO:0000256" key="2">
    <source>
        <dbReference type="ARBA" id="ARBA00001947"/>
    </source>
</evidence>
<dbReference type="EMBL" id="CP101620">
    <property type="protein sequence ID" value="UTY40150.1"/>
    <property type="molecule type" value="Genomic_DNA"/>
</dbReference>
<dbReference type="PANTHER" id="PTHR42904:SF6">
    <property type="entry name" value="NAD-CAPPED RNA HYDROLASE NUDT12"/>
    <property type="match status" value="1"/>
</dbReference>
<reference evidence="9" key="1">
    <citation type="submission" date="2022-07" db="EMBL/GenBank/DDBJ databases">
        <title>Faecal culturing of patients with breast cancer.</title>
        <authorList>
            <person name="Teng N.M.Y."/>
            <person name="Kiu R."/>
            <person name="Evans R."/>
            <person name="Baker D.J."/>
            <person name="Zenner C."/>
            <person name="Robinson S.D."/>
            <person name="Hall L.J."/>
        </authorList>
    </citation>
    <scope>NUCLEOTIDE SEQUENCE</scope>
    <source>
        <strain evidence="9">LH1062</strain>
    </source>
</reference>
<evidence type="ECO:0000256" key="4">
    <source>
        <dbReference type="ARBA" id="ARBA00022723"/>
    </source>
</evidence>
<dbReference type="PROSITE" id="PS00893">
    <property type="entry name" value="NUDIX_BOX"/>
    <property type="match status" value="1"/>
</dbReference>
<dbReference type="InterPro" id="IPR020084">
    <property type="entry name" value="NUDIX_hydrolase_CS"/>
</dbReference>
<comment type="cofactor">
    <cofactor evidence="1">
        <name>Mg(2+)</name>
        <dbReference type="ChEBI" id="CHEBI:18420"/>
    </cofactor>
</comment>
<evidence type="ECO:0000256" key="6">
    <source>
        <dbReference type="ARBA" id="ARBA00022842"/>
    </source>
</evidence>
<keyword evidence="10" id="KW-1185">Reference proteome</keyword>
<dbReference type="InterPro" id="IPR015797">
    <property type="entry name" value="NUDIX_hydrolase-like_dom_sf"/>
</dbReference>
<comment type="cofactor">
    <cofactor evidence="2">
        <name>Zn(2+)</name>
        <dbReference type="ChEBI" id="CHEBI:29105"/>
    </cofactor>
</comment>